<proteinExistence type="predicted"/>
<protein>
    <submittedName>
        <fullName evidence="1">Uncharacterized protein</fullName>
    </submittedName>
</protein>
<dbReference type="Proteomes" id="UP000325606">
    <property type="component" value="Chromosome"/>
</dbReference>
<gene>
    <name evidence="1" type="ORF">F5I99_16485</name>
</gene>
<reference evidence="1 2" key="1">
    <citation type="submission" date="2019-09" db="EMBL/GenBank/DDBJ databases">
        <title>Nitrincola iocasae sp. nov., a bacterium isolated from the sediment collected at a cold seep field in South China Sea.</title>
        <authorList>
            <person name="Zhang H."/>
            <person name="Wang H."/>
            <person name="Li C."/>
        </authorList>
    </citation>
    <scope>NUCLEOTIDE SEQUENCE [LARGE SCALE GENOMIC DNA]</scope>
    <source>
        <strain evidence="1 2">KXZD1103</strain>
    </source>
</reference>
<dbReference type="RefSeq" id="WP_151057897.1">
    <property type="nucleotide sequence ID" value="NZ_CP044222.1"/>
</dbReference>
<name>A0A5J6LH51_9GAMM</name>
<dbReference type="EMBL" id="CP044222">
    <property type="protein sequence ID" value="QEW07957.1"/>
    <property type="molecule type" value="Genomic_DNA"/>
</dbReference>
<dbReference type="AlphaFoldDB" id="A0A5J6LH51"/>
<sequence>MISTIEMNILIALKRLGKRNGIFPPVMLTLRNQFSELEYNEFFQHMVVLQDRGYLKIAAGKSRGIFITPAGTALAERLEQEYPDYSSELCSLS</sequence>
<dbReference type="KEGG" id="nik:F5I99_16485"/>
<evidence type="ECO:0000313" key="1">
    <source>
        <dbReference type="EMBL" id="QEW07957.1"/>
    </source>
</evidence>
<accession>A0A5J6LH51</accession>
<evidence type="ECO:0000313" key="2">
    <source>
        <dbReference type="Proteomes" id="UP000325606"/>
    </source>
</evidence>
<organism evidence="1 2">
    <name type="scientific">Nitrincola iocasae</name>
    <dbReference type="NCBI Taxonomy" id="2614693"/>
    <lineage>
        <taxon>Bacteria</taxon>
        <taxon>Pseudomonadati</taxon>
        <taxon>Pseudomonadota</taxon>
        <taxon>Gammaproteobacteria</taxon>
        <taxon>Oceanospirillales</taxon>
        <taxon>Oceanospirillaceae</taxon>
        <taxon>Nitrincola</taxon>
    </lineage>
</organism>
<keyword evidence="2" id="KW-1185">Reference proteome</keyword>